<dbReference type="SUPFAM" id="SSF56784">
    <property type="entry name" value="HAD-like"/>
    <property type="match status" value="1"/>
</dbReference>
<protein>
    <submittedName>
        <fullName evidence="1">BA75_01416T0</fullName>
    </submittedName>
</protein>
<reference evidence="1 2" key="1">
    <citation type="submission" date="2016-02" db="EMBL/GenBank/DDBJ databases">
        <title>Comparative genomic and transcriptomic foundation for Pichia pastoris.</title>
        <authorList>
            <person name="Love K.R."/>
            <person name="Shah K.A."/>
            <person name="Whittaker C.A."/>
            <person name="Wu J."/>
            <person name="Bartlett M.C."/>
            <person name="Ma D."/>
            <person name="Leeson R.L."/>
            <person name="Priest M."/>
            <person name="Young S.K."/>
            <person name="Love J.C."/>
        </authorList>
    </citation>
    <scope>NUCLEOTIDE SEQUENCE [LARGE SCALE GENOMIC DNA]</scope>
    <source>
        <strain evidence="1 2">ATCC 28485</strain>
    </source>
</reference>
<dbReference type="PANTHER" id="PTHR28181">
    <property type="entry name" value="UPF0655 PROTEIN YCR015C"/>
    <property type="match status" value="1"/>
</dbReference>
<dbReference type="Gene3D" id="3.40.50.1000">
    <property type="entry name" value="HAD superfamily/HAD-like"/>
    <property type="match status" value="1"/>
</dbReference>
<gene>
    <name evidence="1" type="primary">YCR015C</name>
    <name evidence="1" type="ORF">ATY40_BA7501416</name>
</gene>
<evidence type="ECO:0000313" key="2">
    <source>
        <dbReference type="Proteomes" id="UP000094565"/>
    </source>
</evidence>
<dbReference type="InterPro" id="IPR036412">
    <property type="entry name" value="HAD-like_sf"/>
</dbReference>
<proteinExistence type="predicted"/>
<dbReference type="EMBL" id="CP014584">
    <property type="protein sequence ID" value="ANZ73295.1"/>
    <property type="molecule type" value="Genomic_DNA"/>
</dbReference>
<organism evidence="1 2">
    <name type="scientific">Komagataella pastoris</name>
    <name type="common">Yeast</name>
    <name type="synonym">Pichia pastoris</name>
    <dbReference type="NCBI Taxonomy" id="4922"/>
    <lineage>
        <taxon>Eukaryota</taxon>
        <taxon>Fungi</taxon>
        <taxon>Dikarya</taxon>
        <taxon>Ascomycota</taxon>
        <taxon>Saccharomycotina</taxon>
        <taxon>Pichiomycetes</taxon>
        <taxon>Pichiales</taxon>
        <taxon>Pichiaceae</taxon>
        <taxon>Komagataella</taxon>
    </lineage>
</organism>
<accession>A0A1B2J5P0</accession>
<sequence length="297" mass="34534">MGQLMRAEKLIKKMLNFSELQGVILDWDETVTDRDSLDLIFRIAFRVKPEFPYKLNHFVGVYKDRYRDYVEHEVKGSVYETRDTVEREIQYQQGMKPVELSSVNEARRLGLFEGIHREKFVNYEQTLGQSSDQLLPLKPGVIELLKMLYRRVPITILSVNWTSLMMKQRLKEFGFDEDKKWLHFLVNELVFDEHCISTGNTTGEEEDIRTGYDKMIKTRRIIKDCPRGKHFVYFGDSSTDVLAMIETGNAIALGTGARDQLTRMGFKVEGLEGEESMQDLCEEAAYIFAKDFTMMAS</sequence>
<evidence type="ECO:0000313" key="1">
    <source>
        <dbReference type="EMBL" id="ANZ73295.1"/>
    </source>
</evidence>
<dbReference type="Proteomes" id="UP000094565">
    <property type="component" value="Chromosome 1"/>
</dbReference>
<keyword evidence="2" id="KW-1185">Reference proteome</keyword>
<dbReference type="OrthoDB" id="10255128at2759"/>
<dbReference type="InterPro" id="IPR023214">
    <property type="entry name" value="HAD_sf"/>
</dbReference>
<dbReference type="PANTHER" id="PTHR28181:SF1">
    <property type="entry name" value="COLD TOLERANCE PROTEIN 1"/>
    <property type="match status" value="1"/>
</dbReference>
<dbReference type="AlphaFoldDB" id="A0A1B2J5P0"/>
<name>A0A1B2J5P0_PICPA</name>
<dbReference type="InterPro" id="IPR050849">
    <property type="entry name" value="HAD-like_hydrolase_phosphatase"/>
</dbReference>